<keyword evidence="5" id="KW-1185">Reference proteome</keyword>
<feature type="compositionally biased region" description="Basic and acidic residues" evidence="1">
    <location>
        <begin position="490"/>
        <end position="509"/>
    </location>
</feature>
<dbReference type="InterPro" id="IPR058986">
    <property type="entry name" value="Swc3_C"/>
</dbReference>
<feature type="region of interest" description="Disordered" evidence="1">
    <location>
        <begin position="323"/>
        <end position="421"/>
    </location>
</feature>
<dbReference type="InterPro" id="IPR037651">
    <property type="entry name" value="Swc3"/>
</dbReference>
<evidence type="ECO:0000256" key="1">
    <source>
        <dbReference type="SAM" id="MobiDB-lite"/>
    </source>
</evidence>
<feature type="compositionally biased region" description="Polar residues" evidence="1">
    <location>
        <begin position="384"/>
        <end position="394"/>
    </location>
</feature>
<dbReference type="GO" id="GO:0140849">
    <property type="term" value="F:ATP-dependent H2AZ histone chaperone activity"/>
    <property type="evidence" value="ECO:0007669"/>
    <property type="project" value="InterPro"/>
</dbReference>
<proteinExistence type="predicted"/>
<evidence type="ECO:0000313" key="4">
    <source>
        <dbReference type="EMBL" id="CUS20755.1"/>
    </source>
</evidence>
<dbReference type="AlphaFoldDB" id="A0A0P1KNJ4"/>
<reference evidence="5" key="1">
    <citation type="submission" date="2015-10" db="EMBL/GenBank/DDBJ databases">
        <authorList>
            <person name="Devillers H."/>
        </authorList>
    </citation>
    <scope>NUCLEOTIDE SEQUENCE [LARGE SCALE GENOMIC DNA]</scope>
</reference>
<feature type="compositionally biased region" description="Polar residues" evidence="1">
    <location>
        <begin position="337"/>
        <end position="347"/>
    </location>
</feature>
<organism evidence="4 5">
    <name type="scientific">Lachancea quebecensis</name>
    <dbReference type="NCBI Taxonomy" id="1654605"/>
    <lineage>
        <taxon>Eukaryota</taxon>
        <taxon>Fungi</taxon>
        <taxon>Dikarya</taxon>
        <taxon>Ascomycota</taxon>
        <taxon>Saccharomycotina</taxon>
        <taxon>Saccharomycetes</taxon>
        <taxon>Saccharomycetales</taxon>
        <taxon>Saccharomycetaceae</taxon>
        <taxon>Lachancea</taxon>
    </lineage>
</organism>
<dbReference type="InterPro" id="IPR057558">
    <property type="entry name" value="Swc3_dom"/>
</dbReference>
<evidence type="ECO:0000259" key="2">
    <source>
        <dbReference type="Pfam" id="PF24707"/>
    </source>
</evidence>
<dbReference type="OrthoDB" id="4097064at2759"/>
<evidence type="ECO:0000259" key="3">
    <source>
        <dbReference type="Pfam" id="PF26242"/>
    </source>
</evidence>
<feature type="compositionally biased region" description="Basic residues" evidence="1">
    <location>
        <begin position="1"/>
        <end position="15"/>
    </location>
</feature>
<feature type="region of interest" description="Disordered" evidence="1">
    <location>
        <begin position="487"/>
        <end position="513"/>
    </location>
</feature>
<dbReference type="PANTHER" id="PTHR28108:SF1">
    <property type="entry name" value="SWR1-COMPLEX PROTEIN 3"/>
    <property type="match status" value="1"/>
</dbReference>
<dbReference type="EMBL" id="LN890560">
    <property type="protein sequence ID" value="CUS20755.1"/>
    <property type="molecule type" value="Genomic_DNA"/>
</dbReference>
<feature type="domain" description="SWR1-complex protein 3" evidence="2">
    <location>
        <begin position="67"/>
        <end position="179"/>
    </location>
</feature>
<sequence>MVKAHKRKLQGHRLQKINTQPIRASYMSRSSRLRTRTVGPERSRSSKRGKSDEELDTYGLVEENGGRPFQLIEGLPCSMELPQYSSALTHPLSVKDSAVLYSSMLSSRRTWISSEMFDMLWSKQYLSASEKEKLEQEGIDPESVDASAAREKMHKLCDCVMAGGPHAFSVRLFILKNDEIEKKWNDAIEQKRRNKADRKHRELEEKKKKQEERKQQQWIKKQEKEQHGSSTTADSSGNSGSADGVKKPVKRRSRKEDTTQQRSRSHTPRQRKSVPQSMEDQKMITNLNLMAQKNPELNSLMIVVAGGRASTEQVEEFKKHIEKARKMPVPPGWKPAATTSSPTSQKLKSGGRDSSLDRADSVAAPARAAKSLGAAQVKSEEAAQLSSETNSAGSTAEPRKKRKYTKRKNVDTPVEPEDKSMQLTTFQQKYMHNADIVFEYVENPNKRFSFPKDAILEPLEDGESYLMSWILIHNRKELEKYKAKRKKALDKKTKHEETDESKSESLASKEEEDGYDIFEDPKAPDPLFTPMTVKFSNIHKKFQPIMTNSVNPPEKVRKRMSNIIERGTRLSGYNLWFQLDAYDDSGLAESLRCDLKDYESGFRSKRHRKQL</sequence>
<feature type="region of interest" description="Disordered" evidence="1">
    <location>
        <begin position="191"/>
        <end position="279"/>
    </location>
</feature>
<feature type="region of interest" description="Disordered" evidence="1">
    <location>
        <begin position="1"/>
        <end position="58"/>
    </location>
</feature>
<feature type="compositionally biased region" description="Basic residues" evidence="1">
    <location>
        <begin position="263"/>
        <end position="272"/>
    </location>
</feature>
<feature type="compositionally biased region" description="Basic and acidic residues" evidence="1">
    <location>
        <begin position="199"/>
        <end position="227"/>
    </location>
</feature>
<dbReference type="PANTHER" id="PTHR28108">
    <property type="entry name" value="SWR1-COMPLEX PROTEIN 3"/>
    <property type="match status" value="1"/>
</dbReference>
<dbReference type="Pfam" id="PF24707">
    <property type="entry name" value="Swc3"/>
    <property type="match status" value="1"/>
</dbReference>
<gene>
    <name evidence="4" type="ORF">LAQU0_S01e13938g</name>
</gene>
<feature type="compositionally biased region" description="Polar residues" evidence="1">
    <location>
        <begin position="16"/>
        <end position="30"/>
    </location>
</feature>
<dbReference type="Pfam" id="PF26242">
    <property type="entry name" value="Swc3_C"/>
    <property type="match status" value="1"/>
</dbReference>
<dbReference type="Proteomes" id="UP000236544">
    <property type="component" value="Unassembled WGS sequence"/>
</dbReference>
<feature type="compositionally biased region" description="Basic and acidic residues" evidence="1">
    <location>
        <begin position="350"/>
        <end position="360"/>
    </location>
</feature>
<feature type="compositionally biased region" description="Low complexity" evidence="1">
    <location>
        <begin position="228"/>
        <end position="243"/>
    </location>
</feature>
<protein>
    <submittedName>
        <fullName evidence="4">LAQU0S01e13938g1_1</fullName>
    </submittedName>
</protein>
<feature type="compositionally biased region" description="Basic and acidic residues" evidence="1">
    <location>
        <begin position="39"/>
        <end position="52"/>
    </location>
</feature>
<name>A0A0P1KNJ4_9SACH</name>
<accession>A0A0P1KNJ4</accession>
<dbReference type="GO" id="GO:0000812">
    <property type="term" value="C:Swr1 complex"/>
    <property type="evidence" value="ECO:0007669"/>
    <property type="project" value="InterPro"/>
</dbReference>
<feature type="domain" description="Swc3 C-terminal" evidence="3">
    <location>
        <begin position="419"/>
        <end position="599"/>
    </location>
</feature>
<evidence type="ECO:0000313" key="5">
    <source>
        <dbReference type="Proteomes" id="UP000236544"/>
    </source>
</evidence>